<evidence type="ECO:0008006" key="3">
    <source>
        <dbReference type="Google" id="ProtNLM"/>
    </source>
</evidence>
<sequence length="657" mass="77376">MIRELINFMNDLMSDIPDIMEWKSQPDKGLHVFIDIDSKGVWVNKDLKKGIDYDYFDGKNKNIDLWKYCIRYQEATTYISMNKVKKFDKKQKIHSCSPFAIAYNFNFSNKDKQSHGIKIFKKKDKPTKEKIEENNQLIRNKRFEVVSDRLNDYYDNCIRVYNLNMLEANDSQTYKYKAEIEGFFSSFKEIISCLKRLKAYKQLSEKDYLHLYLRSVPIEEIEKKHKEYIEQEIFNGEVLSDKKHGVVGFLTAYNDKKPFLKHQTCYLKNGISQRFSINDAMALFYLDKLLRRKSKCLPNPLPIVVDQREINTAIVKIFNDKEEPLSYRELLESLFTSTNKKYLSDYYLLNYSNTKSGMVLNDFDFVPMFRYELSQPVIVSNVTDAGFYENKVFNKDSDINIRTIFDFERNVVKMIFNNTLVKIKDDDYTCSYFGDLPKPEYIQGGSLMVDLILKYRQAVYAYIYKSDLKAITQNMFDDMMFNSILTNIKSEIIKKRCEWNNNIKRKINIWFSLQGMFNRLYNKKMEKNVTELREKIRDVASGKATLNSSEELAFAAGQLVSYIIDRSEAKNKTYAMLEPYLQKSTSSQLQDEIAQSIAIYKHDIRVNYQRKGNFERLASEILANGNEVKMKPLLKFFLAGCFSPCVIYEKNDNTINE</sequence>
<dbReference type="EMBL" id="QSCI01000150">
    <property type="protein sequence ID" value="RGX88396.1"/>
    <property type="molecule type" value="Genomic_DNA"/>
</dbReference>
<comment type="caution">
    <text evidence="1">The sequence shown here is derived from an EMBL/GenBank/DDBJ whole genome shotgun (WGS) entry which is preliminary data.</text>
</comment>
<evidence type="ECO:0000313" key="1">
    <source>
        <dbReference type="EMBL" id="RGX88396.1"/>
    </source>
</evidence>
<organism evidence="1 2">
    <name type="scientific">Segatella copri</name>
    <dbReference type="NCBI Taxonomy" id="165179"/>
    <lineage>
        <taxon>Bacteria</taxon>
        <taxon>Pseudomonadati</taxon>
        <taxon>Bacteroidota</taxon>
        <taxon>Bacteroidia</taxon>
        <taxon>Bacteroidales</taxon>
        <taxon>Prevotellaceae</taxon>
        <taxon>Segatella</taxon>
    </lineage>
</organism>
<accession>A0AA92UJ83</accession>
<proteinExistence type="predicted"/>
<reference evidence="1 2" key="1">
    <citation type="submission" date="2018-08" db="EMBL/GenBank/DDBJ databases">
        <title>A genome reference for cultivated species of the human gut microbiota.</title>
        <authorList>
            <person name="Zou Y."/>
            <person name="Xue W."/>
            <person name="Luo G."/>
        </authorList>
    </citation>
    <scope>NUCLEOTIDE SEQUENCE [LARGE SCALE GENOMIC DNA]</scope>
    <source>
        <strain evidence="1 2">OF03-3</strain>
    </source>
</reference>
<evidence type="ECO:0000313" key="2">
    <source>
        <dbReference type="Proteomes" id="UP000285604"/>
    </source>
</evidence>
<protein>
    <recommendedName>
        <fullName evidence="3">CRISPR-associated protein Csh1</fullName>
    </recommendedName>
</protein>
<name>A0AA92UJ83_9BACT</name>
<dbReference type="Proteomes" id="UP000285604">
    <property type="component" value="Unassembled WGS sequence"/>
</dbReference>
<dbReference type="AlphaFoldDB" id="A0AA92UJ83"/>
<gene>
    <name evidence="1" type="ORF">DXA63_16105</name>
</gene>